<dbReference type="AlphaFoldDB" id="A0AAU9JBG4"/>
<evidence type="ECO:0000313" key="2">
    <source>
        <dbReference type="Proteomes" id="UP001162131"/>
    </source>
</evidence>
<keyword evidence="2" id="KW-1185">Reference proteome</keyword>
<organism evidence="1 2">
    <name type="scientific">Blepharisma stoltei</name>
    <dbReference type="NCBI Taxonomy" id="1481888"/>
    <lineage>
        <taxon>Eukaryota</taxon>
        <taxon>Sar</taxon>
        <taxon>Alveolata</taxon>
        <taxon>Ciliophora</taxon>
        <taxon>Postciliodesmatophora</taxon>
        <taxon>Heterotrichea</taxon>
        <taxon>Heterotrichida</taxon>
        <taxon>Blepharismidae</taxon>
        <taxon>Blepharisma</taxon>
    </lineage>
</organism>
<dbReference type="EMBL" id="CAJZBQ010000027">
    <property type="protein sequence ID" value="CAG9320928.1"/>
    <property type="molecule type" value="Genomic_DNA"/>
</dbReference>
<comment type="caution">
    <text evidence="1">The sequence shown here is derived from an EMBL/GenBank/DDBJ whole genome shotgun (WGS) entry which is preliminary data.</text>
</comment>
<name>A0AAU9JBG4_9CILI</name>
<accession>A0AAU9JBG4</accession>
<protein>
    <submittedName>
        <fullName evidence="1">Uncharacterized protein</fullName>
    </submittedName>
</protein>
<gene>
    <name evidence="1" type="ORF">BSTOLATCC_MIC27504</name>
</gene>
<sequence length="473" mass="53247">MSLIGTFIPKKKRQALVKDLRSTHFSFGYRSNSTFENPNKSFTISQSQEKLIPISQESSVNLGRSKSVTKSVSAAAFTPKTPSKIIKNFQEIQNNTHHFTLGNYSGENNIEEAGKSPCSPFNTSFEIEAAKSHIRNENNSSVVLGNNYIKPISIFQSDFADKKFEKNKNLLEDFKKFMDKNHFEVGKEKWEYTTSMTDMNKDISAGVKADILRLNENIYIGGVKLKPELYKTSQKNDFQGKINETPNPSFSHKDIFSNSFKLGYHKKSSRSSNFESVPIDLSFQTENYIKNKQKCGKSHVKLGIDSINLNSTYAQTHSLLSTSQTTPAGNGKSSVLLGTDPSAFASLYSSSFHPKSCCQVENPNIKPKTFSHITLGASPNNSQYMTVNKSYTRLTGISNNNTLKIEDQKKGSHFQFGNDPIKYETTNNLDFNIKITKPEISIFQRKNIEKSKKPGDFETVNQKAYKWITPVPE</sequence>
<reference evidence="1" key="1">
    <citation type="submission" date="2021-09" db="EMBL/GenBank/DDBJ databases">
        <authorList>
            <consortium name="AG Swart"/>
            <person name="Singh M."/>
            <person name="Singh A."/>
            <person name="Seah K."/>
            <person name="Emmerich C."/>
        </authorList>
    </citation>
    <scope>NUCLEOTIDE SEQUENCE</scope>
    <source>
        <strain evidence="1">ATCC30299</strain>
    </source>
</reference>
<proteinExistence type="predicted"/>
<dbReference type="Proteomes" id="UP001162131">
    <property type="component" value="Unassembled WGS sequence"/>
</dbReference>
<evidence type="ECO:0000313" key="1">
    <source>
        <dbReference type="EMBL" id="CAG9320928.1"/>
    </source>
</evidence>